<evidence type="ECO:0000313" key="3">
    <source>
        <dbReference type="Proteomes" id="UP000078272"/>
    </source>
</evidence>
<evidence type="ECO:0000256" key="1">
    <source>
        <dbReference type="SAM" id="SignalP"/>
    </source>
</evidence>
<dbReference type="Pfam" id="PF06764">
    <property type="entry name" value="DUF1223"/>
    <property type="match status" value="1"/>
</dbReference>
<dbReference type="InterPro" id="IPR036249">
    <property type="entry name" value="Thioredoxin-like_sf"/>
</dbReference>
<evidence type="ECO:0008006" key="4">
    <source>
        <dbReference type="Google" id="ProtNLM"/>
    </source>
</evidence>
<dbReference type="InterPro" id="IPR010634">
    <property type="entry name" value="DUF1223"/>
</dbReference>
<accession>A0A175R4D1</accession>
<feature type="signal peptide" evidence="1">
    <location>
        <begin position="1"/>
        <end position="22"/>
    </location>
</feature>
<dbReference type="OrthoDB" id="9808254at2"/>
<dbReference type="PANTHER" id="PTHR36057">
    <property type="match status" value="1"/>
</dbReference>
<dbReference type="AlphaFoldDB" id="A0A175R4D1"/>
<dbReference type="RefSeq" id="WP_058636167.1">
    <property type="nucleotide sequence ID" value="NZ_LDPZ01000051.1"/>
</dbReference>
<dbReference type="Gene3D" id="3.40.30.10">
    <property type="entry name" value="Glutaredoxin"/>
    <property type="match status" value="1"/>
</dbReference>
<dbReference type="PANTHER" id="PTHR36057:SF1">
    <property type="entry name" value="LIPOPROTEIN LIPID ATTACHMENT SITE-LIKE PROTEIN, PUTATIVE (DUF1223)-RELATED"/>
    <property type="match status" value="1"/>
</dbReference>
<gene>
    <name evidence="2" type="ORF">NS226_18255</name>
</gene>
<evidence type="ECO:0000313" key="2">
    <source>
        <dbReference type="EMBL" id="KTQ86031.1"/>
    </source>
</evidence>
<dbReference type="Proteomes" id="UP000078272">
    <property type="component" value="Unassembled WGS sequence"/>
</dbReference>
<sequence>MSPPTLFVLLLAAVLPLGVAYADESGDEASSQNVRGIVELFTSQGCSECVKADAVLAELAARPDVVALAYHVDYWDYIGWEDPLGSRRNAERQKSYSKALRLGGLTTPQAIVNGKAVVAGFDAAAIEAATAKAPLAGADGSPRIEMRLRGETLHLRVEAGALPEGARPPALILATYAKTTRTEVARGENEGRQLLNTHAVRDWRAVGLLGADGRLAVDMPLGLIADPDTQPGGCVALLQAMDRDDRPGPILAAAALPF</sequence>
<keyword evidence="1" id="KW-0732">Signal</keyword>
<dbReference type="PATRIC" id="fig|401562.3.peg.3745"/>
<dbReference type="STRING" id="401562.NS365_06415"/>
<comment type="caution">
    <text evidence="2">The sequence shown here is derived from an EMBL/GenBank/DDBJ whole genome shotgun (WGS) entry which is preliminary data.</text>
</comment>
<reference evidence="2 3" key="1">
    <citation type="journal article" date="2016" name="Front. Microbiol.">
        <title>Genomic Resource of Rice Seed Associated Bacteria.</title>
        <authorList>
            <person name="Midha S."/>
            <person name="Bansal K."/>
            <person name="Sharma S."/>
            <person name="Kumar N."/>
            <person name="Patil P.P."/>
            <person name="Chaudhry V."/>
            <person name="Patil P.B."/>
        </authorList>
    </citation>
    <scope>NUCLEOTIDE SEQUENCE [LARGE SCALE GENOMIC DNA]</scope>
    <source>
        <strain evidence="2 3">NS226</strain>
    </source>
</reference>
<name>A0A175R4D1_9HYPH</name>
<protein>
    <recommendedName>
        <fullName evidence="4">DUF1223 domain-containing protein</fullName>
    </recommendedName>
</protein>
<dbReference type="EMBL" id="LDPZ01000051">
    <property type="protein sequence ID" value="KTQ86031.1"/>
    <property type="molecule type" value="Genomic_DNA"/>
</dbReference>
<feature type="chain" id="PRO_5008041587" description="DUF1223 domain-containing protein" evidence="1">
    <location>
        <begin position="23"/>
        <end position="258"/>
    </location>
</feature>
<dbReference type="SUPFAM" id="SSF52833">
    <property type="entry name" value="Thioredoxin-like"/>
    <property type="match status" value="1"/>
</dbReference>
<proteinExistence type="predicted"/>
<organism evidence="2 3">
    <name type="scientific">Aureimonas ureilytica</name>
    <dbReference type="NCBI Taxonomy" id="401562"/>
    <lineage>
        <taxon>Bacteria</taxon>
        <taxon>Pseudomonadati</taxon>
        <taxon>Pseudomonadota</taxon>
        <taxon>Alphaproteobacteria</taxon>
        <taxon>Hyphomicrobiales</taxon>
        <taxon>Aurantimonadaceae</taxon>
        <taxon>Aureimonas</taxon>
    </lineage>
</organism>